<evidence type="ECO:0000256" key="1">
    <source>
        <dbReference type="SAM" id="MobiDB-lite"/>
    </source>
</evidence>
<evidence type="ECO:0000313" key="2">
    <source>
        <dbReference type="EMBL" id="ESZ89850.1"/>
    </source>
</evidence>
<sequence>MSNRHQQQISITPCYQDLPNGDFCGVKITDRTKQMCDSCYRRMKTSKPALYQCPLWYEGVQCPEFYQGHGGVCHPCFEHGWKSINDFVNMQQEDMWDRWIPEHMRVHLESQAALATNDPQPSTSGRQGDMQLQEFSTYEHYTSGAQASSAYNNPQSPTSGQQRGEVSVAQYDDTAVNRDFKISKTHKSNDTKLKCAQALKFRIDAHNKRRGIIRCEELATGTNGYCNNPTHRWENSPIGLRPIKLEDKVDACQQRMKGKNNRTTYCKSEIVPGERFCRDIAHCEENKDIPQLLITDRGKRPRRE</sequence>
<comment type="caution">
    <text evidence="2">The sequence shown here is derived from an EMBL/GenBank/DDBJ whole genome shotgun (WGS) entry which is preliminary data.</text>
</comment>
<dbReference type="EMBL" id="AYSA01000756">
    <property type="protein sequence ID" value="ESZ89850.1"/>
    <property type="molecule type" value="Genomic_DNA"/>
</dbReference>
<organism evidence="2 3">
    <name type="scientific">Sclerotinia borealis (strain F-4128)</name>
    <dbReference type="NCBI Taxonomy" id="1432307"/>
    <lineage>
        <taxon>Eukaryota</taxon>
        <taxon>Fungi</taxon>
        <taxon>Dikarya</taxon>
        <taxon>Ascomycota</taxon>
        <taxon>Pezizomycotina</taxon>
        <taxon>Leotiomycetes</taxon>
        <taxon>Helotiales</taxon>
        <taxon>Sclerotiniaceae</taxon>
        <taxon>Sclerotinia</taxon>
    </lineage>
</organism>
<dbReference type="AlphaFoldDB" id="W9C5N3"/>
<accession>W9C5N3</accession>
<keyword evidence="3" id="KW-1185">Reference proteome</keyword>
<gene>
    <name evidence="2" type="ORF">SBOR_9768</name>
</gene>
<dbReference type="Proteomes" id="UP000019487">
    <property type="component" value="Unassembled WGS sequence"/>
</dbReference>
<name>W9C5N3_SCLBF</name>
<reference evidence="2 3" key="1">
    <citation type="journal article" date="2014" name="Genome Announc.">
        <title>Draft genome sequence of Sclerotinia borealis, a psychrophilic plant pathogenic fungus.</title>
        <authorList>
            <person name="Mardanov A.V."/>
            <person name="Beletsky A.V."/>
            <person name="Kadnikov V.V."/>
            <person name="Ignatov A.N."/>
            <person name="Ravin N.V."/>
        </authorList>
    </citation>
    <scope>NUCLEOTIDE SEQUENCE [LARGE SCALE GENOMIC DNA]</scope>
    <source>
        <strain evidence="3">F-4157</strain>
    </source>
</reference>
<proteinExistence type="predicted"/>
<protein>
    <submittedName>
        <fullName evidence="2">Uncharacterized protein</fullName>
    </submittedName>
</protein>
<dbReference type="HOGENOM" id="CLU_915747_0_0_1"/>
<feature type="region of interest" description="Disordered" evidence="1">
    <location>
        <begin position="146"/>
        <end position="166"/>
    </location>
</feature>
<feature type="compositionally biased region" description="Polar residues" evidence="1">
    <location>
        <begin position="146"/>
        <end position="164"/>
    </location>
</feature>
<evidence type="ECO:0000313" key="3">
    <source>
        <dbReference type="Proteomes" id="UP000019487"/>
    </source>
</evidence>